<dbReference type="InterPro" id="IPR021215">
    <property type="entry name" value="DUF2752"/>
</dbReference>
<gene>
    <name evidence="2" type="ORF">EDD66_11565</name>
</gene>
<feature type="transmembrane region" description="Helical" evidence="1">
    <location>
        <begin position="93"/>
        <end position="111"/>
    </location>
</feature>
<name>A0A3N1X6H1_9FIRM</name>
<dbReference type="Proteomes" id="UP000273083">
    <property type="component" value="Unassembled WGS sequence"/>
</dbReference>
<protein>
    <submittedName>
        <fullName evidence="2">Uncharacterized protein DUF2752</fullName>
    </submittedName>
</protein>
<proteinExistence type="predicted"/>
<organism evidence="2 3">
    <name type="scientific">Mobilisporobacter senegalensis</name>
    <dbReference type="NCBI Taxonomy" id="1329262"/>
    <lineage>
        <taxon>Bacteria</taxon>
        <taxon>Bacillati</taxon>
        <taxon>Bacillota</taxon>
        <taxon>Clostridia</taxon>
        <taxon>Lachnospirales</taxon>
        <taxon>Lachnospiraceae</taxon>
        <taxon>Mobilisporobacter</taxon>
    </lineage>
</organism>
<evidence type="ECO:0000313" key="3">
    <source>
        <dbReference type="Proteomes" id="UP000273083"/>
    </source>
</evidence>
<dbReference type="Pfam" id="PF10825">
    <property type="entry name" value="DUF2752"/>
    <property type="match status" value="1"/>
</dbReference>
<keyword evidence="1" id="KW-1133">Transmembrane helix</keyword>
<evidence type="ECO:0000313" key="2">
    <source>
        <dbReference type="EMBL" id="ROR22380.1"/>
    </source>
</evidence>
<keyword evidence="1" id="KW-0812">Transmembrane</keyword>
<evidence type="ECO:0000256" key="1">
    <source>
        <dbReference type="SAM" id="Phobius"/>
    </source>
</evidence>
<dbReference type="AlphaFoldDB" id="A0A3N1X6H1"/>
<feature type="transmembrane region" description="Helical" evidence="1">
    <location>
        <begin position="12"/>
        <end position="30"/>
    </location>
</feature>
<dbReference type="EMBL" id="RJVG01000015">
    <property type="protein sequence ID" value="ROR22380.1"/>
    <property type="molecule type" value="Genomic_DNA"/>
</dbReference>
<keyword evidence="3" id="KW-1185">Reference proteome</keyword>
<comment type="caution">
    <text evidence="2">The sequence shown here is derived from an EMBL/GenBank/DDBJ whole genome shotgun (WGS) entry which is preliminary data.</text>
</comment>
<reference evidence="2 3" key="1">
    <citation type="submission" date="2018-11" db="EMBL/GenBank/DDBJ databases">
        <title>Genomic Encyclopedia of Type Strains, Phase IV (KMG-IV): sequencing the most valuable type-strain genomes for metagenomic binning, comparative biology and taxonomic classification.</title>
        <authorList>
            <person name="Goeker M."/>
        </authorList>
    </citation>
    <scope>NUCLEOTIDE SEQUENCE [LARGE SCALE GENOMIC DNA]</scope>
    <source>
        <strain evidence="2 3">DSM 26537</strain>
    </source>
</reference>
<sequence>MKDILNFCKNYCFAVLICIASLSILNYFLGTVCFSVMLFGIPCPACGITRATKLLLTGHFVESFQMHPLLVLVIIGCLLYLILNILLKKYIDFIKYYGIICILIFICFYIYRMKMYYPNVEPMLYREDNLLSKLFSFIQYMKR</sequence>
<feature type="transmembrane region" description="Helical" evidence="1">
    <location>
        <begin position="68"/>
        <end position="87"/>
    </location>
</feature>
<keyword evidence="1" id="KW-0472">Membrane</keyword>
<accession>A0A3N1X6H1</accession>